<dbReference type="SUPFAM" id="SSF143243">
    <property type="entry name" value="Nqo5-like"/>
    <property type="match status" value="1"/>
</dbReference>
<dbReference type="EC" id="1.6.5.11" evidence="2"/>
<dbReference type="RefSeq" id="WP_221861439.1">
    <property type="nucleotide sequence ID" value="NZ_JAIKTU010000009.1"/>
</dbReference>
<evidence type="ECO:0000313" key="3">
    <source>
        <dbReference type="Proteomes" id="UP001299068"/>
    </source>
</evidence>
<gene>
    <name evidence="2" type="ORF">K5V21_11970</name>
</gene>
<dbReference type="Proteomes" id="UP001299068">
    <property type="component" value="Unassembled WGS sequence"/>
</dbReference>
<protein>
    <submittedName>
        <fullName evidence="2">NADH-quinone oxidoreductase subunit C</fullName>
        <ecNumber evidence="2">1.6.5.11</ecNumber>
    </submittedName>
</protein>
<sequence>MHDFNKIEITSNDIVRIAKEMICKKRRLVIINGYINENKENVICYNFDIDGKIDTYAIVGEKEIPSITTIYEASARWCEEEIEEMMEVRFIGLNRSGRLFLPEEFKEGEGQILIMPLEELKKLKEK</sequence>
<comment type="caution">
    <text evidence="2">The sequence shown here is derived from an EMBL/GenBank/DDBJ whole genome shotgun (WGS) entry which is preliminary data.</text>
</comment>
<proteinExistence type="predicted"/>
<evidence type="ECO:0000313" key="2">
    <source>
        <dbReference type="EMBL" id="MBY0756161.1"/>
    </source>
</evidence>
<keyword evidence="2" id="KW-0560">Oxidoreductase</keyword>
<organism evidence="2 3">
    <name type="scientific">Clostridium sardiniense</name>
    <name type="common">Clostridium absonum</name>
    <dbReference type="NCBI Taxonomy" id="29369"/>
    <lineage>
        <taxon>Bacteria</taxon>
        <taxon>Bacillati</taxon>
        <taxon>Bacillota</taxon>
        <taxon>Clostridia</taxon>
        <taxon>Eubacteriales</taxon>
        <taxon>Clostridiaceae</taxon>
        <taxon>Clostridium</taxon>
    </lineage>
</organism>
<feature type="domain" description="NADH:ubiquinone oxidoreductase 30kDa subunit" evidence="1">
    <location>
        <begin position="27"/>
        <end position="107"/>
    </location>
</feature>
<name>A0ABS7KZB8_CLOSR</name>
<dbReference type="Pfam" id="PF00329">
    <property type="entry name" value="Complex1_30kDa"/>
    <property type="match status" value="1"/>
</dbReference>
<accession>A0ABS7KZB8</accession>
<reference evidence="2 3" key="1">
    <citation type="journal article" date="2021" name="Cell Host Microbe">
        <title>in vivo commensal control of Clostridioides difficile virulence.</title>
        <authorList>
            <person name="Girinathan B.P."/>
            <person name="Dibenedetto N."/>
            <person name="Worley J.N."/>
            <person name="Peltier J."/>
            <person name="Arrieta-Ortiz M.L."/>
            <person name="Rupa Christinal Immanuel S."/>
            <person name="Lavin R."/>
            <person name="Delaney M.L."/>
            <person name="Cummins C."/>
            <person name="Hoffmann M."/>
            <person name="Luo Y."/>
            <person name="Gonzalez-Escalona N."/>
            <person name="Allard M."/>
            <person name="Onderdonk A.B."/>
            <person name="Gerber G.K."/>
            <person name="Sonenshein A.L."/>
            <person name="Baliga N."/>
            <person name="Dupuy B."/>
            <person name="Bry L."/>
        </authorList>
    </citation>
    <scope>NUCLEOTIDE SEQUENCE [LARGE SCALE GENOMIC DNA]</scope>
    <source>
        <strain evidence="2 3">DSM 599</strain>
    </source>
</reference>
<dbReference type="InterPro" id="IPR001268">
    <property type="entry name" value="NADH_UbQ_OxRdtase_30kDa_su"/>
</dbReference>
<dbReference type="InterPro" id="IPR037232">
    <property type="entry name" value="NADH_quin_OxRdtase_su_C/D-like"/>
</dbReference>
<evidence type="ECO:0000259" key="1">
    <source>
        <dbReference type="Pfam" id="PF00329"/>
    </source>
</evidence>
<keyword evidence="3" id="KW-1185">Reference proteome</keyword>
<dbReference type="EMBL" id="JAIKTU010000009">
    <property type="protein sequence ID" value="MBY0756161.1"/>
    <property type="molecule type" value="Genomic_DNA"/>
</dbReference>
<dbReference type="GO" id="GO:0016491">
    <property type="term" value="F:oxidoreductase activity"/>
    <property type="evidence" value="ECO:0007669"/>
    <property type="project" value="UniProtKB-KW"/>
</dbReference>